<evidence type="ECO:0000313" key="3">
    <source>
        <dbReference type="EMBL" id="KAJ3450203.1"/>
    </source>
</evidence>
<dbReference type="EMBL" id="JANTQA010000012">
    <property type="protein sequence ID" value="KAJ3450203.1"/>
    <property type="molecule type" value="Genomic_DNA"/>
</dbReference>
<feature type="coiled-coil region" evidence="1">
    <location>
        <begin position="107"/>
        <end position="141"/>
    </location>
</feature>
<comment type="caution">
    <text evidence="3">The sequence shown here is derived from an EMBL/GenBank/DDBJ whole genome shotgun (WGS) entry which is preliminary data.</text>
</comment>
<feature type="coiled-coil region" evidence="1">
    <location>
        <begin position="274"/>
        <end position="470"/>
    </location>
</feature>
<dbReference type="Gene3D" id="1.10.287.1490">
    <property type="match status" value="1"/>
</dbReference>
<name>A0AAV8A7E7_9EUKA</name>
<reference evidence="3" key="1">
    <citation type="submission" date="2022-08" db="EMBL/GenBank/DDBJ databases">
        <title>Novel sulphate-reducing endosymbionts in the free-living metamonad Anaeramoeba.</title>
        <authorList>
            <person name="Jerlstrom-Hultqvist J."/>
            <person name="Cepicka I."/>
            <person name="Gallot-Lavallee L."/>
            <person name="Salas-Leiva D."/>
            <person name="Curtis B.A."/>
            <person name="Zahonova K."/>
            <person name="Pipaliya S."/>
            <person name="Dacks J."/>
            <person name="Roger A.J."/>
        </authorList>
    </citation>
    <scope>NUCLEOTIDE SEQUENCE</scope>
    <source>
        <strain evidence="3">Busselton2</strain>
    </source>
</reference>
<proteinExistence type="predicted"/>
<protein>
    <submittedName>
        <fullName evidence="3">Myosin heavy chain non-muscle</fullName>
    </submittedName>
</protein>
<feature type="compositionally biased region" description="Polar residues" evidence="2">
    <location>
        <begin position="1"/>
        <end position="13"/>
    </location>
</feature>
<evidence type="ECO:0000256" key="2">
    <source>
        <dbReference type="SAM" id="MobiDB-lite"/>
    </source>
</evidence>
<accession>A0AAV8A7E7</accession>
<dbReference type="Proteomes" id="UP001146793">
    <property type="component" value="Unassembled WGS sequence"/>
</dbReference>
<gene>
    <name evidence="3" type="ORF">M0812_06371</name>
</gene>
<evidence type="ECO:0000256" key="1">
    <source>
        <dbReference type="SAM" id="Coils"/>
    </source>
</evidence>
<dbReference type="AlphaFoldDB" id="A0AAV8A7E7"/>
<organism evidence="3 4">
    <name type="scientific">Anaeramoeba flamelloides</name>
    <dbReference type="NCBI Taxonomy" id="1746091"/>
    <lineage>
        <taxon>Eukaryota</taxon>
        <taxon>Metamonada</taxon>
        <taxon>Anaeramoebidae</taxon>
        <taxon>Anaeramoeba</taxon>
    </lineage>
</organism>
<feature type="region of interest" description="Disordered" evidence="2">
    <location>
        <begin position="1"/>
        <end position="24"/>
    </location>
</feature>
<sequence>MNSNYLNKSFFSEQNRDGENNQSNLSRDVLEQIRIIVDKSIGKQYDQYKENDEKFQQIQVLKNKICELEETINRISDENTKYCKDISKKELTIKENRDTISSQEKTNVQCRNTIMELNTKIENLKTTIKDYEMELKGFQKDFDNFSNGIDRINTSNQKEIEGTIQTIRNLISENVLDLQKKELSYNNEFIETIKEKFKTLHKYIFQWYIKYEQDVKELNRNHLQEKQNIKKIISEKKKKRQNFISLETEKLNQKYGPTIKEIEEKYQTEIDHKKENYRKELDKLKKIANREKQESIKDIKKNYSLKIMDYQSKIEKYDIEINKKRNEIQENKDKIQQLSHNYQEKSNNITNNFSDKIHKIENDIESSKKHYSNLIQTKKKIEEQISPKAPKKKINKSKQVIKKLQQRLKEVDNQIKKGNKEIILSLKGNLKNLRSQKKIELKECEEKFIQEKTNLQTQIMEKEISKLEKQQKVFRESIDKIEKILVPQEILKLEQEYKQKFNIPNKNQEEKLIKLKKDNNYNQNEKHNFQKKTDERTEKKKLDLETLEEKNNTPIKRLNSTFTNFEKQKNKEKKQEIYIINWKKQKKIDQIKENQEIITINQEIEELKQQLSEKKKKYFLDLEKQKKDLKLKVTNKEKFIINNILVKNNYKHQNKKDMIKHKNSHIQSFKEDVQKIIKLNLDLEKKISQQIQKSHELIYNKANDHKILIDKKIKKKISNKRSITSQQKKETIDPLLEQSYLDLKNSWNLLVQVDPIANFENFKMKIKAPLIRIRKHLDLNKIGIMSMEFIKKIEFEFENYKMGILDSLKIDEKMEKEYIHRFIKRVIFDFFANKFTKELIEKFVISFLNNYDYNLKNIYDFYKNFINNFGIQTINFIAEKEFKKNFKIEELEKWDINKLIKNLTLLKKMIQCESFLLINQTRHKYLEEIEKLGKGIQLYKLLNTYFSKIMEYAIIIISDWRFKFSYKDSIQNNTIIENKKYPILQINSNNELALPIFKNKKKKKKNKNLTTNTFGSIVFPIIANSLTSESLSKYLYI</sequence>
<evidence type="ECO:0000313" key="4">
    <source>
        <dbReference type="Proteomes" id="UP001146793"/>
    </source>
</evidence>
<feature type="coiled-coil region" evidence="1">
    <location>
        <begin position="208"/>
        <end position="235"/>
    </location>
</feature>
<keyword evidence="1" id="KW-0175">Coiled coil</keyword>
<feature type="coiled-coil region" evidence="1">
    <location>
        <begin position="555"/>
        <end position="628"/>
    </location>
</feature>